<dbReference type="OrthoDB" id="187863at2157"/>
<dbReference type="GeneID" id="14408078"/>
<keyword evidence="1" id="KW-1133">Transmembrane helix</keyword>
<dbReference type="KEGG" id="mhz:Metho_0785"/>
<keyword evidence="1" id="KW-0472">Membrane</keyword>
<evidence type="ECO:0000313" key="5">
    <source>
        <dbReference type="Proteomes" id="UP000010866"/>
    </source>
</evidence>
<keyword evidence="5" id="KW-1185">Reference proteome</keyword>
<dbReference type="PANTHER" id="PTHR39084">
    <property type="entry name" value="MEMBRANE PROTEIN-RELATED"/>
    <property type="match status" value="1"/>
</dbReference>
<feature type="transmembrane region" description="Helical" evidence="1">
    <location>
        <begin position="411"/>
        <end position="428"/>
    </location>
</feature>
<feature type="domain" description="DUF4010" evidence="3">
    <location>
        <begin position="191"/>
        <end position="399"/>
    </location>
</feature>
<feature type="transmembrane region" description="Helical" evidence="1">
    <location>
        <begin position="307"/>
        <end position="330"/>
    </location>
</feature>
<evidence type="ECO:0000259" key="3">
    <source>
        <dbReference type="Pfam" id="PF13194"/>
    </source>
</evidence>
<dbReference type="Pfam" id="PF13194">
    <property type="entry name" value="DUF4010"/>
    <property type="match status" value="1"/>
</dbReference>
<dbReference type="InterPro" id="IPR049177">
    <property type="entry name" value="MgtC_SapB_SrpB_YhiD_N"/>
</dbReference>
<feature type="transmembrane region" description="Helical" evidence="1">
    <location>
        <begin position="15"/>
        <end position="35"/>
    </location>
</feature>
<evidence type="ECO:0000313" key="4">
    <source>
        <dbReference type="EMBL" id="AGB49033.1"/>
    </source>
</evidence>
<evidence type="ECO:0000256" key="1">
    <source>
        <dbReference type="SAM" id="Phobius"/>
    </source>
</evidence>
<reference evidence="5" key="1">
    <citation type="submission" date="2012-02" db="EMBL/GenBank/DDBJ databases">
        <title>Complete sequence of chromosome of Methanomethylovorans hollandica DSM 15978.</title>
        <authorList>
            <person name="Lucas S."/>
            <person name="Copeland A."/>
            <person name="Lapidus A."/>
            <person name="Glavina del Rio T."/>
            <person name="Dalin E."/>
            <person name="Tice H."/>
            <person name="Bruce D."/>
            <person name="Goodwin L."/>
            <person name="Pitluck S."/>
            <person name="Peters L."/>
            <person name="Mikhailova N."/>
            <person name="Held B."/>
            <person name="Kyrpides N."/>
            <person name="Mavromatis K."/>
            <person name="Ivanova N."/>
            <person name="Brettin T."/>
            <person name="Detter J.C."/>
            <person name="Han C."/>
            <person name="Larimer F."/>
            <person name="Land M."/>
            <person name="Hauser L."/>
            <person name="Markowitz V."/>
            <person name="Cheng J.-F."/>
            <person name="Hugenholtz P."/>
            <person name="Woyke T."/>
            <person name="Wu D."/>
            <person name="Spring S."/>
            <person name="Schroeder M."/>
            <person name="Brambilla E."/>
            <person name="Klenk H.-P."/>
            <person name="Eisen J.A."/>
        </authorList>
    </citation>
    <scope>NUCLEOTIDE SEQUENCE [LARGE SCALE GENOMIC DNA]</scope>
    <source>
        <strain evidence="5">DSM 15978 / NBRC 107637 / DMS1</strain>
    </source>
</reference>
<name>L0KY78_METHD</name>
<keyword evidence="1" id="KW-0812">Transmembrane</keyword>
<dbReference type="HOGENOM" id="CLU_036781_1_1_2"/>
<feature type="transmembrane region" description="Helical" evidence="1">
    <location>
        <begin position="74"/>
        <end position="97"/>
    </location>
</feature>
<dbReference type="RefSeq" id="WP_015324200.1">
    <property type="nucleotide sequence ID" value="NC_019977.1"/>
</dbReference>
<evidence type="ECO:0000259" key="2">
    <source>
        <dbReference type="Pfam" id="PF02308"/>
    </source>
</evidence>
<dbReference type="Proteomes" id="UP000010866">
    <property type="component" value="Chromosome"/>
</dbReference>
<feature type="transmembrane region" description="Helical" evidence="1">
    <location>
        <begin position="214"/>
        <end position="235"/>
    </location>
</feature>
<organism evidence="4 5">
    <name type="scientific">Methanomethylovorans hollandica (strain DSM 15978 / NBRC 107637 / DMS1)</name>
    <dbReference type="NCBI Taxonomy" id="867904"/>
    <lineage>
        <taxon>Archaea</taxon>
        <taxon>Methanobacteriati</taxon>
        <taxon>Methanobacteriota</taxon>
        <taxon>Stenosarchaea group</taxon>
        <taxon>Methanomicrobia</taxon>
        <taxon>Methanosarcinales</taxon>
        <taxon>Methanosarcinaceae</taxon>
        <taxon>Methanomethylovorans</taxon>
    </lineage>
</organism>
<dbReference type="EMBL" id="CP003362">
    <property type="protein sequence ID" value="AGB49033.1"/>
    <property type="molecule type" value="Genomic_DNA"/>
</dbReference>
<dbReference type="AlphaFoldDB" id="L0KY78"/>
<accession>L0KY78</accession>
<dbReference type="PANTHER" id="PTHR39084:SF1">
    <property type="entry name" value="DUF4010 DOMAIN-CONTAINING PROTEIN"/>
    <property type="match status" value="1"/>
</dbReference>
<feature type="transmembrane region" description="Helical" evidence="1">
    <location>
        <begin position="158"/>
        <end position="178"/>
    </location>
</feature>
<dbReference type="InterPro" id="IPR025105">
    <property type="entry name" value="DUF4010"/>
</dbReference>
<proteinExistence type="predicted"/>
<protein>
    <submittedName>
        <fullName evidence="4">Putative membrane protein</fullName>
    </submittedName>
</protein>
<feature type="transmembrane region" description="Helical" evidence="1">
    <location>
        <begin position="342"/>
        <end position="367"/>
    </location>
</feature>
<feature type="transmembrane region" description="Helical" evidence="1">
    <location>
        <begin position="109"/>
        <end position="138"/>
    </location>
</feature>
<feature type="transmembrane region" description="Helical" evidence="1">
    <location>
        <begin position="47"/>
        <end position="68"/>
    </location>
</feature>
<dbReference type="Pfam" id="PF02308">
    <property type="entry name" value="MgtC"/>
    <property type="match status" value="1"/>
</dbReference>
<feature type="domain" description="MgtC/SapB/SrpB/YhiD N-terminal" evidence="2">
    <location>
        <begin position="23"/>
        <end position="145"/>
    </location>
</feature>
<feature type="transmembrane region" description="Helical" evidence="1">
    <location>
        <begin position="185"/>
        <end position="202"/>
    </location>
</feature>
<feature type="transmembrane region" description="Helical" evidence="1">
    <location>
        <begin position="247"/>
        <end position="268"/>
    </location>
</feature>
<sequence>MQIIDIINNIGLDPFLVTFFKKLGVSLMIGILIGIEREHWRTSKKIYAGVRTFTITCLIGMLATFMQPYVSFDILLITTIFMFSSCVLIIYSVNIVYGRSGLTSAIALFFTYLLGILVGSGMFLVPIVSAVVLTFVLIEKKPLHALAEHLSEKDISGALKFLAVVFVLYPIVPAEPLYDVLNLKSAILIVVLVSSISFVNYLSLKKMGSKGGIAYSGLLGGLVSSEATIVALANISRRRINLTENIYMGSMLAVISMLIRDIVIAIIVDTSGRTALLMLPPFLIMGLVTVMLVLFERQKIEVTQETLEIGSPFALGPAFKFGLIFALFLLLANTTNNFAGSIGTYATALGGIVSSAAVIASVTSLALGGNISYQTAAETAVMASIISTLTKPVFIKITGSKELFSRSLKPFILIVITGSLALIAWSIFQPGLLR</sequence>
<gene>
    <name evidence="4" type="ordered locus">Metho_0785</name>
</gene>
<feature type="transmembrane region" description="Helical" evidence="1">
    <location>
        <begin position="274"/>
        <end position="295"/>
    </location>
</feature>